<gene>
    <name evidence="2" type="ORF">CFAM422_010344</name>
</gene>
<name>A0A9P4X7V1_9HYPO</name>
<sequence length="176" mass="18972">MLPGQEQKDRTVRYTTERRLVWSGPVDATGRDPAARPPEQISLDRGLDTGNCDEVGANSILYARKRLPYKAHRAELDWTGLILPSRTLAITITITITLTLTSALLILILIFAPPNPNPKILLTCPASPELAKDAIYGDPLPCSGAHLLLAALARPSTKTFCSALADPQLILDPGLG</sequence>
<evidence type="ECO:0000313" key="3">
    <source>
        <dbReference type="Proteomes" id="UP000801864"/>
    </source>
</evidence>
<evidence type="ECO:0000256" key="1">
    <source>
        <dbReference type="SAM" id="Phobius"/>
    </source>
</evidence>
<protein>
    <submittedName>
        <fullName evidence="2">Uncharacterized protein</fullName>
    </submittedName>
</protein>
<keyword evidence="1" id="KW-0812">Transmembrane</keyword>
<reference evidence="2 3" key="1">
    <citation type="submission" date="2018-06" db="EMBL/GenBank/DDBJ databases">
        <title>Genome analysis of cellulolytic fungus Trichoderma lentiforme CFAM-422.</title>
        <authorList>
            <person name="Steindorff A.S."/>
            <person name="Formighieri E.F."/>
            <person name="Midorikawa G.E.O."/>
            <person name="Tamietti M.S."/>
            <person name="Ramos E.Z."/>
            <person name="Silva A.S."/>
            <person name="Bon E.P.S."/>
            <person name="Mendes T.D."/>
            <person name="Damaso M.C.T."/>
            <person name="Favaro L.C.L."/>
        </authorList>
    </citation>
    <scope>NUCLEOTIDE SEQUENCE [LARGE SCALE GENOMIC DNA]</scope>
    <source>
        <strain evidence="2 3">CFAM-422</strain>
    </source>
</reference>
<evidence type="ECO:0000313" key="2">
    <source>
        <dbReference type="EMBL" id="KAF3063066.1"/>
    </source>
</evidence>
<dbReference type="Proteomes" id="UP000801864">
    <property type="component" value="Unassembled WGS sequence"/>
</dbReference>
<keyword evidence="1" id="KW-1133">Transmembrane helix</keyword>
<comment type="caution">
    <text evidence="2">The sequence shown here is derived from an EMBL/GenBank/DDBJ whole genome shotgun (WGS) entry which is preliminary data.</text>
</comment>
<keyword evidence="3" id="KW-1185">Reference proteome</keyword>
<dbReference type="AlphaFoldDB" id="A0A9P4X7V1"/>
<proteinExistence type="predicted"/>
<keyword evidence="1" id="KW-0472">Membrane</keyword>
<organism evidence="2 3">
    <name type="scientific">Trichoderma lentiforme</name>
    <dbReference type="NCBI Taxonomy" id="1567552"/>
    <lineage>
        <taxon>Eukaryota</taxon>
        <taxon>Fungi</taxon>
        <taxon>Dikarya</taxon>
        <taxon>Ascomycota</taxon>
        <taxon>Pezizomycotina</taxon>
        <taxon>Sordariomycetes</taxon>
        <taxon>Hypocreomycetidae</taxon>
        <taxon>Hypocreales</taxon>
        <taxon>Hypocreaceae</taxon>
        <taxon>Trichoderma</taxon>
    </lineage>
</organism>
<accession>A0A9P4X7V1</accession>
<feature type="transmembrane region" description="Helical" evidence="1">
    <location>
        <begin position="88"/>
        <end position="112"/>
    </location>
</feature>
<dbReference type="EMBL" id="QLNT01000020">
    <property type="protein sequence ID" value="KAF3063066.1"/>
    <property type="molecule type" value="Genomic_DNA"/>
</dbReference>